<comment type="caution">
    <text evidence="2">The sequence shown here is derived from an EMBL/GenBank/DDBJ whole genome shotgun (WGS) entry which is preliminary data.</text>
</comment>
<accession>A0A8X6KAU5</accession>
<feature type="non-terminal residue" evidence="2">
    <location>
        <position position="1"/>
    </location>
</feature>
<evidence type="ECO:0000313" key="2">
    <source>
        <dbReference type="EMBL" id="GFQ68151.1"/>
    </source>
</evidence>
<dbReference type="Proteomes" id="UP000887116">
    <property type="component" value="Unassembled WGS sequence"/>
</dbReference>
<name>A0A8X6KAU5_TRICU</name>
<evidence type="ECO:0000256" key="1">
    <source>
        <dbReference type="SAM" id="MobiDB-lite"/>
    </source>
</evidence>
<gene>
    <name evidence="2" type="ORF">TNCT_729781</name>
</gene>
<dbReference type="EMBL" id="BMAO01000638">
    <property type="protein sequence ID" value="GFQ68151.1"/>
    <property type="molecule type" value="Genomic_DNA"/>
</dbReference>
<protein>
    <submittedName>
        <fullName evidence="2">Uncharacterized protein</fullName>
    </submittedName>
</protein>
<proteinExistence type="predicted"/>
<evidence type="ECO:0000313" key="3">
    <source>
        <dbReference type="Proteomes" id="UP000887116"/>
    </source>
</evidence>
<feature type="compositionally biased region" description="Polar residues" evidence="1">
    <location>
        <begin position="24"/>
        <end position="34"/>
    </location>
</feature>
<keyword evidence="3" id="KW-1185">Reference proteome</keyword>
<organism evidence="2 3">
    <name type="scientific">Trichonephila clavata</name>
    <name type="common">Joro spider</name>
    <name type="synonym">Nephila clavata</name>
    <dbReference type="NCBI Taxonomy" id="2740835"/>
    <lineage>
        <taxon>Eukaryota</taxon>
        <taxon>Metazoa</taxon>
        <taxon>Ecdysozoa</taxon>
        <taxon>Arthropoda</taxon>
        <taxon>Chelicerata</taxon>
        <taxon>Arachnida</taxon>
        <taxon>Araneae</taxon>
        <taxon>Araneomorphae</taxon>
        <taxon>Entelegynae</taxon>
        <taxon>Araneoidea</taxon>
        <taxon>Nephilidae</taxon>
        <taxon>Trichonephila</taxon>
    </lineage>
</organism>
<sequence length="49" mass="5530">NVDNQNSPPKRRRTSRLSPKMSGFNISETSSFHPYQTEDDDVVSAGKFT</sequence>
<feature type="region of interest" description="Disordered" evidence="1">
    <location>
        <begin position="1"/>
        <end position="49"/>
    </location>
</feature>
<reference evidence="2" key="1">
    <citation type="submission" date="2020-07" db="EMBL/GenBank/DDBJ databases">
        <title>Multicomponent nature underlies the extraordinary mechanical properties of spider dragline silk.</title>
        <authorList>
            <person name="Kono N."/>
            <person name="Nakamura H."/>
            <person name="Mori M."/>
            <person name="Yoshida Y."/>
            <person name="Ohtoshi R."/>
            <person name="Malay A.D."/>
            <person name="Moran D.A.P."/>
            <person name="Tomita M."/>
            <person name="Numata K."/>
            <person name="Arakawa K."/>
        </authorList>
    </citation>
    <scope>NUCLEOTIDE SEQUENCE</scope>
</reference>
<dbReference type="AlphaFoldDB" id="A0A8X6KAU5"/>